<dbReference type="InterPro" id="IPR005552">
    <property type="entry name" value="Scramblase"/>
</dbReference>
<feature type="non-terminal residue" evidence="3">
    <location>
        <position position="218"/>
    </location>
</feature>
<dbReference type="PANTHER" id="PTHR23248:SF9">
    <property type="entry name" value="PHOSPHOLIPID SCRAMBLASE"/>
    <property type="match status" value="1"/>
</dbReference>
<keyword evidence="4" id="KW-1185">Reference proteome</keyword>
<dbReference type="AlphaFoldDB" id="A0AAV2RU78"/>
<comment type="similarity">
    <text evidence="1 2">Belongs to the phospholipid scramblase family.</text>
</comment>
<evidence type="ECO:0000256" key="2">
    <source>
        <dbReference type="RuleBase" id="RU363116"/>
    </source>
</evidence>
<evidence type="ECO:0000256" key="1">
    <source>
        <dbReference type="ARBA" id="ARBA00005350"/>
    </source>
</evidence>
<keyword evidence="2" id="KW-0106">Calcium</keyword>
<protein>
    <recommendedName>
        <fullName evidence="2">Phospholipid scramblase</fullName>
    </recommendedName>
</protein>
<dbReference type="Pfam" id="PF03803">
    <property type="entry name" value="Scramblase"/>
    <property type="match status" value="1"/>
</dbReference>
<organism evidence="3 4">
    <name type="scientific">Meganyctiphanes norvegica</name>
    <name type="common">Northern krill</name>
    <name type="synonym">Thysanopoda norvegica</name>
    <dbReference type="NCBI Taxonomy" id="48144"/>
    <lineage>
        <taxon>Eukaryota</taxon>
        <taxon>Metazoa</taxon>
        <taxon>Ecdysozoa</taxon>
        <taxon>Arthropoda</taxon>
        <taxon>Crustacea</taxon>
        <taxon>Multicrustacea</taxon>
        <taxon>Malacostraca</taxon>
        <taxon>Eumalacostraca</taxon>
        <taxon>Eucarida</taxon>
        <taxon>Euphausiacea</taxon>
        <taxon>Euphausiidae</taxon>
        <taxon>Meganyctiphanes</taxon>
    </lineage>
</organism>
<dbReference type="InterPro" id="IPR025659">
    <property type="entry name" value="Tubby-like_C"/>
</dbReference>
<comment type="cofactor">
    <cofactor evidence="2">
        <name>Ca(2+)</name>
        <dbReference type="ChEBI" id="CHEBI:29108"/>
    </cofactor>
</comment>
<name>A0AAV2RU78_MEGNR</name>
<keyword evidence="2" id="KW-0564">Palmitate</keyword>
<sequence>MIYVVPRGLEYLTQLDQVLVKQIFELCEILSGCETKNRYVLTNSLKQEWATAVEDTSCLNRQCCGPIRPFDMNITDNQGMEIIHMERPLACTGSCCPCCLQSITISSSGQTLGSVHQEWSFCTPMGVDLTVRDAADNTVFKIKGPCCAFSCCGTDVDFMVISNDGQEMGKISKTWKGCCAEAFTDADAFSISFPLDLDVKAKALLIGAMFLVDFMFFE</sequence>
<comment type="caution">
    <text evidence="3">The sequence shown here is derived from an EMBL/GenBank/DDBJ whole genome shotgun (WGS) entry which is preliminary data.</text>
</comment>
<dbReference type="PANTHER" id="PTHR23248">
    <property type="entry name" value="PHOSPHOLIPID SCRAMBLASE-RELATED"/>
    <property type="match status" value="1"/>
</dbReference>
<evidence type="ECO:0000313" key="3">
    <source>
        <dbReference type="EMBL" id="CAL4143519.1"/>
    </source>
</evidence>
<dbReference type="GO" id="GO:0017128">
    <property type="term" value="F:phospholipid scramblase activity"/>
    <property type="evidence" value="ECO:0007669"/>
    <property type="project" value="InterPro"/>
</dbReference>
<dbReference type="Proteomes" id="UP001497623">
    <property type="component" value="Unassembled WGS sequence"/>
</dbReference>
<accession>A0AAV2RU78</accession>
<dbReference type="GO" id="GO:0005886">
    <property type="term" value="C:plasma membrane"/>
    <property type="evidence" value="ECO:0007669"/>
    <property type="project" value="TreeGrafter"/>
</dbReference>
<keyword evidence="2" id="KW-0449">Lipoprotein</keyword>
<dbReference type="EMBL" id="CAXKWB010033685">
    <property type="protein sequence ID" value="CAL4143519.1"/>
    <property type="molecule type" value="Genomic_DNA"/>
</dbReference>
<dbReference type="SUPFAM" id="SSF54518">
    <property type="entry name" value="Tubby C-terminal domain-like"/>
    <property type="match status" value="1"/>
</dbReference>
<proteinExistence type="inferred from homology"/>
<evidence type="ECO:0000313" key="4">
    <source>
        <dbReference type="Proteomes" id="UP001497623"/>
    </source>
</evidence>
<reference evidence="3 4" key="1">
    <citation type="submission" date="2024-05" db="EMBL/GenBank/DDBJ databases">
        <authorList>
            <person name="Wallberg A."/>
        </authorList>
    </citation>
    <scope>NUCLEOTIDE SEQUENCE [LARGE SCALE GENOMIC DNA]</scope>
</reference>
<gene>
    <name evidence="3" type="ORF">MNOR_LOCUS29297</name>
</gene>
<comment type="function">
    <text evidence="2">May mediate accelerated ATP-independent bidirectional transbilayer migration of phospholipids upon binding calcium ions that results in a loss of phospholipid asymmetry in the plasma membrane.</text>
</comment>